<name>A0A5K3G1J1_MESCO</name>
<dbReference type="WBParaSite" id="MCU_014228-RA">
    <property type="protein sequence ID" value="MCU_014228-RA"/>
    <property type="gene ID" value="MCU_014228"/>
</dbReference>
<sequence>PPPSQPAACQSASQPRPIHRSPVQKLLLDAVHFNSISPPSLVINAPAFSSRGLLSCSLFPSHLATVNAPGCVTSVSSSNKTTPPASKNFTTNSANFSEGFKILFSRTKASLVWPLPP</sequence>
<evidence type="ECO:0000313" key="1">
    <source>
        <dbReference type="WBParaSite" id="MCU_014228-RA"/>
    </source>
</evidence>
<dbReference type="AlphaFoldDB" id="A0A5K3G1J1"/>
<proteinExistence type="predicted"/>
<reference evidence="1" key="1">
    <citation type="submission" date="2019-11" db="UniProtKB">
        <authorList>
            <consortium name="WormBaseParasite"/>
        </authorList>
    </citation>
    <scope>IDENTIFICATION</scope>
</reference>
<organism evidence="1">
    <name type="scientific">Mesocestoides corti</name>
    <name type="common">Flatworm</name>
    <dbReference type="NCBI Taxonomy" id="53468"/>
    <lineage>
        <taxon>Eukaryota</taxon>
        <taxon>Metazoa</taxon>
        <taxon>Spiralia</taxon>
        <taxon>Lophotrochozoa</taxon>
        <taxon>Platyhelminthes</taxon>
        <taxon>Cestoda</taxon>
        <taxon>Eucestoda</taxon>
        <taxon>Cyclophyllidea</taxon>
        <taxon>Mesocestoididae</taxon>
        <taxon>Mesocestoides</taxon>
    </lineage>
</organism>
<accession>A0A5K3G1J1</accession>
<protein>
    <submittedName>
        <fullName evidence="1">Ovule protein</fullName>
    </submittedName>
</protein>